<protein>
    <submittedName>
        <fullName evidence="1">Uncharacterized protein</fullName>
    </submittedName>
</protein>
<gene>
    <name evidence="1" type="ORF">RUMHYD_00660</name>
</gene>
<dbReference type="EMBL" id="ACBZ01000024">
    <property type="protein sequence ID" value="EEG50379.1"/>
    <property type="molecule type" value="Genomic_DNA"/>
</dbReference>
<dbReference type="Proteomes" id="UP000003100">
    <property type="component" value="Unassembled WGS sequence"/>
</dbReference>
<keyword evidence="2" id="KW-1185">Reference proteome</keyword>
<evidence type="ECO:0000313" key="1">
    <source>
        <dbReference type="EMBL" id="EEG50379.1"/>
    </source>
</evidence>
<dbReference type="AlphaFoldDB" id="C0CIJ6"/>
<proteinExistence type="predicted"/>
<organism evidence="1 2">
    <name type="scientific">Blautia hydrogenotrophica (strain DSM 10507 / JCM 14656 / S5a33)</name>
    <name type="common">Ruminococcus hydrogenotrophicus</name>
    <dbReference type="NCBI Taxonomy" id="476272"/>
    <lineage>
        <taxon>Bacteria</taxon>
        <taxon>Bacillati</taxon>
        <taxon>Bacillota</taxon>
        <taxon>Clostridia</taxon>
        <taxon>Lachnospirales</taxon>
        <taxon>Lachnospiraceae</taxon>
        <taxon>Blautia</taxon>
    </lineage>
</organism>
<accession>C0CIJ6</accession>
<dbReference type="PATRIC" id="fig|476272.21.peg.3665"/>
<dbReference type="GeneID" id="86821293"/>
<evidence type="ECO:0000313" key="2">
    <source>
        <dbReference type="Proteomes" id="UP000003100"/>
    </source>
</evidence>
<dbReference type="HOGENOM" id="CLU_3115099_0_0_9"/>
<reference evidence="1 2" key="2">
    <citation type="submission" date="2009-02" db="EMBL/GenBank/DDBJ databases">
        <title>Draft genome sequence of Blautia hydrogenotrophica DSM 10507 (Ruminococcus hydrogenotrophicus DSM 10507).</title>
        <authorList>
            <person name="Sudarsanam P."/>
            <person name="Ley R."/>
            <person name="Guruge J."/>
            <person name="Turnbaugh P.J."/>
            <person name="Mahowald M."/>
            <person name="Liep D."/>
            <person name="Gordon J."/>
        </authorList>
    </citation>
    <scope>NUCLEOTIDE SEQUENCE [LARGE SCALE GENOMIC DNA]</scope>
    <source>
        <strain evidence="2">DSM 10507 / JCM 14656 / S5a33</strain>
    </source>
</reference>
<comment type="caution">
    <text evidence="1">The sequence shown here is derived from an EMBL/GenBank/DDBJ whole genome shotgun (WGS) entry which is preliminary data.</text>
</comment>
<reference evidence="1 2" key="1">
    <citation type="submission" date="2009-01" db="EMBL/GenBank/DDBJ databases">
        <authorList>
            <person name="Fulton L."/>
            <person name="Clifton S."/>
            <person name="Fulton B."/>
            <person name="Xu J."/>
            <person name="Minx P."/>
            <person name="Pepin K.H."/>
            <person name="Johnson M."/>
            <person name="Bhonagiri V."/>
            <person name="Nash W.E."/>
            <person name="Mardis E.R."/>
            <person name="Wilson R.K."/>
        </authorList>
    </citation>
    <scope>NUCLEOTIDE SEQUENCE [LARGE SCALE GENOMIC DNA]</scope>
    <source>
        <strain evidence="2">DSM 10507 / JCM 14656 / S5a33</strain>
    </source>
</reference>
<sequence length="50" mass="5607">MKIAICDDDRKDRMDLREALEVVWPDAEVDEYSAGRDLLSQIEGGGKPTV</sequence>
<name>C0CIJ6_BLAHS</name>
<dbReference type="RefSeq" id="WP_005946044.1">
    <property type="nucleotide sequence ID" value="NZ_CP136423.1"/>
</dbReference>